<dbReference type="InterPro" id="IPR036378">
    <property type="entry name" value="FAS1_dom_sf"/>
</dbReference>
<dbReference type="EMBL" id="FQWB01000004">
    <property type="protein sequence ID" value="SHG46953.1"/>
    <property type="molecule type" value="Genomic_DNA"/>
</dbReference>
<dbReference type="Gene3D" id="2.30.180.10">
    <property type="entry name" value="FAS1 domain"/>
    <property type="match status" value="1"/>
</dbReference>
<reference evidence="3" key="1">
    <citation type="submission" date="2016-11" db="EMBL/GenBank/DDBJ databases">
        <authorList>
            <person name="Varghese N."/>
            <person name="Submissions S."/>
        </authorList>
    </citation>
    <scope>NUCLEOTIDE SEQUENCE [LARGE SCALE GENOMIC DNA]</scope>
    <source>
        <strain evidence="3">DSM 19978</strain>
    </source>
</reference>
<accession>A0A1M5K3V4</accession>
<proteinExistence type="predicted"/>
<organism evidence="2 3">
    <name type="scientific">Flavobacterium fluvii</name>
    <dbReference type="NCBI Taxonomy" id="468056"/>
    <lineage>
        <taxon>Bacteria</taxon>
        <taxon>Pseudomonadati</taxon>
        <taxon>Bacteroidota</taxon>
        <taxon>Flavobacteriia</taxon>
        <taxon>Flavobacteriales</taxon>
        <taxon>Flavobacteriaceae</taxon>
        <taxon>Flavobacterium</taxon>
    </lineage>
</organism>
<evidence type="ECO:0000313" key="3">
    <source>
        <dbReference type="Proteomes" id="UP000184516"/>
    </source>
</evidence>
<dbReference type="SMART" id="SM00554">
    <property type="entry name" value="FAS1"/>
    <property type="match status" value="1"/>
</dbReference>
<sequence length="499" mass="55646">MYKLNQEKMSLLKLNYKRLLVGVLTIALISCSSPWDERQDIDDANLKVTLDVAITNTAGTSQFTKLLVETGYDKILAASKTYTVFVPTNEAMALVDSAILNNPDALKEFVGNHIALTAFSSVRGTQETQIKMSGSKYLVFKGSTMIDDATIISADHYAANGVFHVIDKVLTPKMNIWQYVNSKAGASAMSDYLLSLKEFSIYTSDIDAKKNAVPGVYSDSLTNSYLRNVYNLNNEKNSYTLFLMEDAGYNTEVDKMKPYLIKKTNNPAIDSTAIYSKYFTLRDLAFGKKYELDKLPATLTSRFGVEVPIDKTQIVGQPIRLSNGIVYIMKKVDVPVAKRLLTKKIEGEKSTGYLNGSSTYISKRDRIEPDGITRFNDVYVAPPKDVSSFMLFYGDKDFFTTTYKVYWRAINTQTNVFQQSLRIGGKLVLTGTKYDVVGAWATFPYTNVELLNYNEVYLGEITLTQAGDLNLISLTAVNTGVAGNNSLSLDYLKFVPQVK</sequence>
<evidence type="ECO:0000259" key="1">
    <source>
        <dbReference type="PROSITE" id="PS50213"/>
    </source>
</evidence>
<dbReference type="InterPro" id="IPR000782">
    <property type="entry name" value="FAS1_domain"/>
</dbReference>
<dbReference type="PANTHER" id="PTHR10900">
    <property type="entry name" value="PERIOSTIN-RELATED"/>
    <property type="match status" value="1"/>
</dbReference>
<dbReference type="InterPro" id="IPR050904">
    <property type="entry name" value="Adhesion/Biosynth-related"/>
</dbReference>
<dbReference type="SUPFAM" id="SSF82153">
    <property type="entry name" value="FAS1 domain"/>
    <property type="match status" value="1"/>
</dbReference>
<protein>
    <submittedName>
        <fullName evidence="2">Uncaracterized surface protein containing fasciclin (FAS1) repeats</fullName>
    </submittedName>
</protein>
<gene>
    <name evidence="2" type="ORF">SAMN05443549_104160</name>
</gene>
<dbReference type="PANTHER" id="PTHR10900:SF77">
    <property type="entry name" value="FI19380P1"/>
    <property type="match status" value="1"/>
</dbReference>
<dbReference type="Proteomes" id="UP000184516">
    <property type="component" value="Unassembled WGS sequence"/>
</dbReference>
<name>A0A1M5K3V4_9FLAO</name>
<dbReference type="AlphaFoldDB" id="A0A1M5K3V4"/>
<keyword evidence="3" id="KW-1185">Reference proteome</keyword>
<dbReference type="STRING" id="468056.SAMN05443549_104160"/>
<evidence type="ECO:0000313" key="2">
    <source>
        <dbReference type="EMBL" id="SHG46953.1"/>
    </source>
</evidence>
<dbReference type="PROSITE" id="PS50213">
    <property type="entry name" value="FAS1"/>
    <property type="match status" value="1"/>
</dbReference>
<dbReference type="Pfam" id="PF02469">
    <property type="entry name" value="Fasciclin"/>
    <property type="match status" value="1"/>
</dbReference>
<dbReference type="OrthoDB" id="831756at2"/>
<feature type="domain" description="FAS1" evidence="1">
    <location>
        <begin position="47"/>
        <end position="170"/>
    </location>
</feature>
<dbReference type="PROSITE" id="PS51257">
    <property type="entry name" value="PROKAR_LIPOPROTEIN"/>
    <property type="match status" value="1"/>
</dbReference>